<feature type="region of interest" description="Disordered" evidence="1">
    <location>
        <begin position="64"/>
        <end position="127"/>
    </location>
</feature>
<accession>A0A3P6QNY1</accession>
<gene>
    <name evidence="2" type="ORF">CGOC_LOCUS334</name>
</gene>
<reference evidence="2 3" key="1">
    <citation type="submission" date="2018-11" db="EMBL/GenBank/DDBJ databases">
        <authorList>
            <consortium name="Pathogen Informatics"/>
        </authorList>
    </citation>
    <scope>NUCLEOTIDE SEQUENCE [LARGE SCALE GENOMIC DNA]</scope>
</reference>
<dbReference type="AlphaFoldDB" id="A0A3P6QNY1"/>
<name>A0A3P6QNY1_CYLGO</name>
<protein>
    <submittedName>
        <fullName evidence="2">Uncharacterized protein</fullName>
    </submittedName>
</protein>
<evidence type="ECO:0000256" key="1">
    <source>
        <dbReference type="SAM" id="MobiDB-lite"/>
    </source>
</evidence>
<dbReference type="Proteomes" id="UP000271889">
    <property type="component" value="Unassembled WGS sequence"/>
</dbReference>
<evidence type="ECO:0000313" key="3">
    <source>
        <dbReference type="Proteomes" id="UP000271889"/>
    </source>
</evidence>
<dbReference type="EMBL" id="UYRV01000439">
    <property type="protein sequence ID" value="VDK44453.1"/>
    <property type="molecule type" value="Genomic_DNA"/>
</dbReference>
<feature type="compositionally biased region" description="Polar residues" evidence="1">
    <location>
        <begin position="87"/>
        <end position="105"/>
    </location>
</feature>
<feature type="compositionally biased region" description="Low complexity" evidence="1">
    <location>
        <begin position="106"/>
        <end position="115"/>
    </location>
</feature>
<feature type="compositionally biased region" description="Basic residues" evidence="1">
    <location>
        <begin position="116"/>
        <end position="127"/>
    </location>
</feature>
<proteinExistence type="predicted"/>
<keyword evidence="3" id="KW-1185">Reference proteome</keyword>
<sequence>MSSFESFLESDSFFSIDLTTKEDEKVWEAFYIKRQKKTDKEKEAYVNTWLKTNEDVWKASTLRTHHLNHKRERNPETNPLRKKMLESLNSDTSTTAINKSGDTANSSPKSVTTTKKSTRGRKRKAND</sequence>
<organism evidence="2 3">
    <name type="scientific">Cylicostephanus goldi</name>
    <name type="common">Nematode worm</name>
    <dbReference type="NCBI Taxonomy" id="71465"/>
    <lineage>
        <taxon>Eukaryota</taxon>
        <taxon>Metazoa</taxon>
        <taxon>Ecdysozoa</taxon>
        <taxon>Nematoda</taxon>
        <taxon>Chromadorea</taxon>
        <taxon>Rhabditida</taxon>
        <taxon>Rhabditina</taxon>
        <taxon>Rhabditomorpha</taxon>
        <taxon>Strongyloidea</taxon>
        <taxon>Strongylidae</taxon>
        <taxon>Cylicostephanus</taxon>
    </lineage>
</organism>
<evidence type="ECO:0000313" key="2">
    <source>
        <dbReference type="EMBL" id="VDK44453.1"/>
    </source>
</evidence>